<protein>
    <submittedName>
        <fullName evidence="1">Alpha/beta hydrolase</fullName>
    </submittedName>
</protein>
<organism evidence="1 2">
    <name type="scientific">Kosakonia oryzae</name>
    <dbReference type="NCBI Taxonomy" id="497725"/>
    <lineage>
        <taxon>Bacteria</taxon>
        <taxon>Pseudomonadati</taxon>
        <taxon>Pseudomonadota</taxon>
        <taxon>Gammaproteobacteria</taxon>
        <taxon>Enterobacterales</taxon>
        <taxon>Enterobacteriaceae</taxon>
        <taxon>Kosakonia</taxon>
    </lineage>
</organism>
<keyword evidence="1" id="KW-0378">Hydrolase</keyword>
<dbReference type="InterPro" id="IPR029058">
    <property type="entry name" value="AB_hydrolase_fold"/>
</dbReference>
<dbReference type="EMBL" id="CP014007">
    <property type="protein sequence ID" value="ANI84909.1"/>
    <property type="molecule type" value="Genomic_DNA"/>
</dbReference>
<dbReference type="Gene3D" id="3.40.50.1820">
    <property type="entry name" value="alpha/beta hydrolase"/>
    <property type="match status" value="1"/>
</dbReference>
<evidence type="ECO:0000313" key="2">
    <source>
        <dbReference type="Proteomes" id="UP000078227"/>
    </source>
</evidence>
<dbReference type="Proteomes" id="UP000078227">
    <property type="component" value="Chromosome"/>
</dbReference>
<gene>
    <name evidence="1" type="ORF">AWR26_23170</name>
</gene>
<dbReference type="SUPFAM" id="SSF53474">
    <property type="entry name" value="alpha/beta-Hydrolases"/>
    <property type="match status" value="1"/>
</dbReference>
<sequence>MINICKNLRPGMLIMLVFLACGCADRDARISASALAQRAGMSSENVQTSRFLLRTFSKTTPSAKVLRVYIEGDGFAWVSRTQPSSDPTPRNPVGLELAAADNSPDVLYLARPCQYIGPPLPAECTVEWWTDKRFAPQVIAAMDEALSRFVSRMPGVQLELIGYSGGATIAAQLAARRHDVRSLRTVAGNLDVAMVNQIHHVSAMPDAASAIDVAPQLSALPQIHFSGTEDSTVPLSVTQRFQQATGTRCAQVIPVPGMRHGSDWAAQWPDLLTRLPTCRD</sequence>
<proteinExistence type="predicted"/>
<evidence type="ECO:0000313" key="1">
    <source>
        <dbReference type="EMBL" id="ANI84909.1"/>
    </source>
</evidence>
<reference evidence="1 2" key="1">
    <citation type="submission" date="2021-03" db="EMBL/GenBank/DDBJ databases">
        <authorList>
            <person name="Li Y."/>
            <person name="Li S."/>
            <person name="Chen M."/>
            <person name="Peng G."/>
            <person name="Tan Z."/>
            <person name="An Q."/>
        </authorList>
    </citation>
    <scope>NUCLEOTIDE SEQUENCE [LARGE SCALE GENOMIC DNA]</scope>
    <source>
        <strain evidence="1 2">Ola 51</strain>
    </source>
</reference>
<name>A0ABM6C2N7_9ENTR</name>
<accession>A0ABM6C2N7</accession>
<dbReference type="PROSITE" id="PS51257">
    <property type="entry name" value="PROKAR_LIPOPROTEIN"/>
    <property type="match status" value="1"/>
</dbReference>
<dbReference type="GO" id="GO:0016787">
    <property type="term" value="F:hydrolase activity"/>
    <property type="evidence" value="ECO:0007669"/>
    <property type="project" value="UniProtKB-KW"/>
</dbReference>
<keyword evidence="2" id="KW-1185">Reference proteome</keyword>